<evidence type="ECO:0000256" key="1">
    <source>
        <dbReference type="ARBA" id="ARBA00008535"/>
    </source>
</evidence>
<dbReference type="Ensembl" id="ENSAOCT00000045635.1">
    <property type="protein sequence ID" value="ENSAOCP00000070274.1"/>
    <property type="gene ID" value="ENSAOCG00000016424.2"/>
</dbReference>
<dbReference type="GeneTree" id="ENSGT01120000271858"/>
<dbReference type="Gene3D" id="3.40.50.300">
    <property type="entry name" value="P-loop containing nucleotide triphosphate hydrolases"/>
    <property type="match status" value="1"/>
</dbReference>
<dbReference type="Pfam" id="PF04548">
    <property type="entry name" value="AIG1"/>
    <property type="match status" value="1"/>
</dbReference>
<dbReference type="PANTHER" id="PTHR10903:SF186">
    <property type="entry name" value="GTPASE IMAP FAMILY MEMBER 4-LIKE-RELATED"/>
    <property type="match status" value="1"/>
</dbReference>
<dbReference type="PANTHER" id="PTHR10903">
    <property type="entry name" value="GTPASE, IMAP FAMILY MEMBER-RELATED"/>
    <property type="match status" value="1"/>
</dbReference>
<comment type="similarity">
    <text evidence="1">Belongs to the TRAFAC class TrmE-Era-EngA-EngB-Septin-like GTPase superfamily. AIG1/Toc34/Toc159-like paraseptin GTPase family. IAN subfamily.</text>
</comment>
<keyword evidence="2" id="KW-0547">Nucleotide-binding</keyword>
<sequence>QLVCFIRIDDILPGPEQSPGRSSSYSVPQSPSLMVLVGKTGTGKSTAGNTILGRRAFEDSLGSSSMTTKCQKEMAKFNGQTLPEEEVKREIARCISLSAPGPHVFLVVIQPSRFTKEERETVKIIQKVFGEKSREYMMVLFTHGNQLKRNKVSIEKMISGNKDLSGFISQCGGGYHVFNNETKNRSQVRELLKKINMMVQRNGGSFYTNEMLEEAERVIQESMERLLRGNPGMMPEEARRQAEDEITKEKDCTSSIIPDLSKHLHIIWTNPFTLHLVC</sequence>
<evidence type="ECO:0000256" key="3">
    <source>
        <dbReference type="ARBA" id="ARBA00023134"/>
    </source>
</evidence>
<evidence type="ECO:0000313" key="5">
    <source>
        <dbReference type="Ensembl" id="ENSAOCP00000070274.1"/>
    </source>
</evidence>
<dbReference type="InterPro" id="IPR027417">
    <property type="entry name" value="P-loop_NTPase"/>
</dbReference>
<dbReference type="AlphaFoldDB" id="A0AAQ5ZYY5"/>
<protein>
    <recommendedName>
        <fullName evidence="4">AIG1-type G domain-containing protein</fullName>
    </recommendedName>
</protein>
<dbReference type="CDD" id="cd01852">
    <property type="entry name" value="AIG1"/>
    <property type="match status" value="1"/>
</dbReference>
<dbReference type="SUPFAM" id="SSF52540">
    <property type="entry name" value="P-loop containing nucleoside triphosphate hydrolases"/>
    <property type="match status" value="1"/>
</dbReference>
<evidence type="ECO:0000313" key="6">
    <source>
        <dbReference type="Proteomes" id="UP001501940"/>
    </source>
</evidence>
<dbReference type="GO" id="GO:0005525">
    <property type="term" value="F:GTP binding"/>
    <property type="evidence" value="ECO:0007669"/>
    <property type="project" value="UniProtKB-KW"/>
</dbReference>
<feature type="domain" description="AIG1-type G" evidence="4">
    <location>
        <begin position="29"/>
        <end position="216"/>
    </location>
</feature>
<organism evidence="5 6">
    <name type="scientific">Amphiprion ocellaris</name>
    <name type="common">Clown anemonefish</name>
    <dbReference type="NCBI Taxonomy" id="80972"/>
    <lineage>
        <taxon>Eukaryota</taxon>
        <taxon>Metazoa</taxon>
        <taxon>Chordata</taxon>
        <taxon>Craniata</taxon>
        <taxon>Vertebrata</taxon>
        <taxon>Euteleostomi</taxon>
        <taxon>Actinopterygii</taxon>
        <taxon>Neopterygii</taxon>
        <taxon>Teleostei</taxon>
        <taxon>Neoteleostei</taxon>
        <taxon>Acanthomorphata</taxon>
        <taxon>Ovalentaria</taxon>
        <taxon>Pomacentridae</taxon>
        <taxon>Amphiprion</taxon>
    </lineage>
</organism>
<proteinExistence type="inferred from homology"/>
<reference evidence="5" key="2">
    <citation type="submission" date="2025-08" db="UniProtKB">
        <authorList>
            <consortium name="Ensembl"/>
        </authorList>
    </citation>
    <scope>IDENTIFICATION</scope>
</reference>
<dbReference type="InterPro" id="IPR045058">
    <property type="entry name" value="GIMA/IAN/Toc"/>
</dbReference>
<evidence type="ECO:0000256" key="2">
    <source>
        <dbReference type="ARBA" id="ARBA00022741"/>
    </source>
</evidence>
<reference evidence="5" key="3">
    <citation type="submission" date="2025-09" db="UniProtKB">
        <authorList>
            <consortium name="Ensembl"/>
        </authorList>
    </citation>
    <scope>IDENTIFICATION</scope>
</reference>
<evidence type="ECO:0000259" key="4">
    <source>
        <dbReference type="PROSITE" id="PS51720"/>
    </source>
</evidence>
<keyword evidence="6" id="KW-1185">Reference proteome</keyword>
<reference evidence="5 6" key="1">
    <citation type="submission" date="2022-01" db="EMBL/GenBank/DDBJ databases">
        <title>A chromosome-scale genome assembly of the false clownfish, Amphiprion ocellaris.</title>
        <authorList>
            <person name="Ryu T."/>
        </authorList>
    </citation>
    <scope>NUCLEOTIDE SEQUENCE [LARGE SCALE GENOMIC DNA]</scope>
</reference>
<dbReference type="InterPro" id="IPR006703">
    <property type="entry name" value="G_AIG1"/>
</dbReference>
<dbReference type="FunFam" id="3.40.50.300:FF:000366">
    <property type="entry name" value="GTPase, IMAP family member 2"/>
    <property type="match status" value="1"/>
</dbReference>
<keyword evidence="3" id="KW-0342">GTP-binding</keyword>
<dbReference type="PROSITE" id="PS51720">
    <property type="entry name" value="G_AIG1"/>
    <property type="match status" value="1"/>
</dbReference>
<dbReference type="Proteomes" id="UP001501940">
    <property type="component" value="Chromosome 14"/>
</dbReference>
<accession>A0AAQ5ZYY5</accession>
<name>A0AAQ5ZYY5_AMPOC</name>